<keyword evidence="1" id="KW-0812">Transmembrane</keyword>
<gene>
    <name evidence="2" type="ORF">MKI79_03875</name>
</gene>
<evidence type="ECO:0008006" key="4">
    <source>
        <dbReference type="Google" id="ProtNLM"/>
    </source>
</evidence>
<proteinExistence type="predicted"/>
<keyword evidence="1" id="KW-0472">Membrane</keyword>
<dbReference type="AlphaFoldDB" id="A0A9X1WW10"/>
<name>A0A9X1WW10_9GAMM</name>
<evidence type="ECO:0000256" key="1">
    <source>
        <dbReference type="SAM" id="Phobius"/>
    </source>
</evidence>
<dbReference type="EMBL" id="JAKUML010000004">
    <property type="protein sequence ID" value="MCJ8146056.1"/>
    <property type="molecule type" value="Genomic_DNA"/>
</dbReference>
<evidence type="ECO:0000313" key="2">
    <source>
        <dbReference type="EMBL" id="MCJ8146056.1"/>
    </source>
</evidence>
<accession>A0A9X1WW10</accession>
<feature type="transmembrane region" description="Helical" evidence="1">
    <location>
        <begin position="84"/>
        <end position="103"/>
    </location>
</feature>
<evidence type="ECO:0000313" key="3">
    <source>
        <dbReference type="Proteomes" id="UP001139701"/>
    </source>
</evidence>
<keyword evidence="1" id="KW-1133">Transmembrane helix</keyword>
<keyword evidence="3" id="KW-1185">Reference proteome</keyword>
<dbReference type="RefSeq" id="WP_241570749.1">
    <property type="nucleotide sequence ID" value="NZ_JAKUML010000004.1"/>
</dbReference>
<organism evidence="2 3">
    <name type="scientific">Acinetobacter sedimenti</name>
    <dbReference type="NCBI Taxonomy" id="2919922"/>
    <lineage>
        <taxon>Bacteria</taxon>
        <taxon>Pseudomonadati</taxon>
        <taxon>Pseudomonadota</taxon>
        <taxon>Gammaproteobacteria</taxon>
        <taxon>Moraxellales</taxon>
        <taxon>Moraxellaceae</taxon>
        <taxon>Acinetobacter</taxon>
    </lineage>
</organism>
<comment type="caution">
    <text evidence="2">The sequence shown here is derived from an EMBL/GenBank/DDBJ whole genome shotgun (WGS) entry which is preliminary data.</text>
</comment>
<protein>
    <recommendedName>
        <fullName evidence="4">DUF3137 domain-containing protein</fullName>
    </recommendedName>
</protein>
<sequence length="360" mass="42024">MPVNKIYERWHFHQRMNQKVAYNIEKLIDLYNTAKSKQAILDGLHPWRVSTNLRYNNLFSYFLLLCCAGSILFTSIFLYNHGALLITVWLLSIAVACFAYLSIEHQSNVEGVIKSLETLTFQYQYDVRFAHFPNFNTQAGMNPNYMLARVRQGFASLNQGNAGNEIVDFAATSWQVQGHDFPVLLFQYVAVTEVEIPTSKGEPITKEIRKNFWGACVFDMPNLAFCVSNERQKYERYPISWTSSDAQFNRDFHLYGQQEFELAKNLTPSRILTLASQLDHMRGTLMFHDQMQAFCYISTQDIFQTRARSKSIDDISQLRGHLRTLKAPHYERMQKSLQAIIRSFMDERVFIKEDKNIEFY</sequence>
<reference evidence="2" key="1">
    <citation type="submission" date="2022-02" db="EMBL/GenBank/DDBJ databases">
        <title>Acinetobacter A3.8 sp. nov., isolated from Sediment (Zhairuo Island).</title>
        <authorList>
            <person name="Zheng K."/>
        </authorList>
    </citation>
    <scope>NUCLEOTIDE SEQUENCE</scope>
    <source>
        <strain evidence="2">A3.8</strain>
    </source>
</reference>
<dbReference type="Proteomes" id="UP001139701">
    <property type="component" value="Unassembled WGS sequence"/>
</dbReference>
<feature type="transmembrane region" description="Helical" evidence="1">
    <location>
        <begin position="58"/>
        <end position="78"/>
    </location>
</feature>